<protein>
    <submittedName>
        <fullName evidence="1">Uncharacterized protein</fullName>
    </submittedName>
</protein>
<evidence type="ECO:0000313" key="1">
    <source>
        <dbReference type="EMBL" id="MPM50327.1"/>
    </source>
</evidence>
<name>A0A645ABD4_9ZZZZ</name>
<sequence>MNDNKSKRTDVDIASEFDRLFDEIPEPNTEEEIRAFLEEANYDVEKLNTAGAIFVRDLIASNWRFANIQDMHDVAEEINAVPLRKGWNRDQITSAIKKITIALGTTGTQPALAFRNLDRLSDSDLITILQELEYTARQNGITTDLD</sequence>
<dbReference type="AlphaFoldDB" id="A0A645ABD4"/>
<organism evidence="1">
    <name type="scientific">bioreactor metagenome</name>
    <dbReference type="NCBI Taxonomy" id="1076179"/>
    <lineage>
        <taxon>unclassified sequences</taxon>
        <taxon>metagenomes</taxon>
        <taxon>ecological metagenomes</taxon>
    </lineage>
</organism>
<comment type="caution">
    <text evidence="1">The sequence shown here is derived from an EMBL/GenBank/DDBJ whole genome shotgun (WGS) entry which is preliminary data.</text>
</comment>
<proteinExistence type="predicted"/>
<accession>A0A645ABD4</accession>
<reference evidence="1" key="1">
    <citation type="submission" date="2019-08" db="EMBL/GenBank/DDBJ databases">
        <authorList>
            <person name="Kucharzyk K."/>
            <person name="Murdoch R.W."/>
            <person name="Higgins S."/>
            <person name="Loffler F."/>
        </authorList>
    </citation>
    <scope>NUCLEOTIDE SEQUENCE</scope>
</reference>
<gene>
    <name evidence="1" type="ORF">SDC9_97066</name>
</gene>
<dbReference type="EMBL" id="VSSQ01012920">
    <property type="protein sequence ID" value="MPM50327.1"/>
    <property type="molecule type" value="Genomic_DNA"/>
</dbReference>